<feature type="transmembrane region" description="Helical" evidence="8">
    <location>
        <begin position="158"/>
        <end position="179"/>
    </location>
</feature>
<feature type="transmembrane region" description="Helical" evidence="8">
    <location>
        <begin position="129"/>
        <end position="146"/>
    </location>
</feature>
<dbReference type="Gene3D" id="1.20.1530.20">
    <property type="match status" value="1"/>
</dbReference>
<evidence type="ECO:0000313" key="9">
    <source>
        <dbReference type="EMBL" id="AFC85011.1"/>
    </source>
</evidence>
<evidence type="ECO:0000313" key="10">
    <source>
        <dbReference type="Proteomes" id="UP000005234"/>
    </source>
</evidence>
<dbReference type="RefSeq" id="WP_014402017.1">
    <property type="nucleotide sequence ID" value="NC_017033.1"/>
</dbReference>
<evidence type="ECO:0000256" key="5">
    <source>
        <dbReference type="ARBA" id="ARBA00022692"/>
    </source>
</evidence>
<name>H8L4T8_FRAAD</name>
<dbReference type="Proteomes" id="UP000005234">
    <property type="component" value="Chromosome"/>
</dbReference>
<feature type="transmembrane region" description="Helical" evidence="8">
    <location>
        <begin position="242"/>
        <end position="266"/>
    </location>
</feature>
<dbReference type="STRING" id="767434.Fraau_0529"/>
<sequence length="299" mass="31586">MSALLLLLVCLALGAVVSRVARPPAGMVPALNWWVVNIALPALVLQLLPRVRFDPQLWFPPALMWLELLGAWLVMSLLGRALGWSRHRIGALVLVGGIGNTSFMGYPMLQALRGQEGLSLGVVADQVGSFAALATLGIVIASLHAGRKVTAAQLARRVFGFPPFLALLLAIMVGMAGGWPSMIDAMLHVIGSTLTPLALFSVGMQLQLRPQRHELLPAFVGLSWKMLLAPLAGLLLARLCGIHGTMLAASVLQAAMAPMITAAIIADQYGLEPPLANTMLGAGILLSLATIPLWNMALG</sequence>
<feature type="transmembrane region" description="Helical" evidence="8">
    <location>
        <begin position="278"/>
        <end position="297"/>
    </location>
</feature>
<evidence type="ECO:0000256" key="7">
    <source>
        <dbReference type="ARBA" id="ARBA00023136"/>
    </source>
</evidence>
<feature type="transmembrane region" description="Helical" evidence="8">
    <location>
        <begin position="90"/>
        <end position="109"/>
    </location>
</feature>
<feature type="transmembrane region" description="Helical" evidence="8">
    <location>
        <begin position="215"/>
        <end position="236"/>
    </location>
</feature>
<evidence type="ECO:0000256" key="4">
    <source>
        <dbReference type="ARBA" id="ARBA00022475"/>
    </source>
</evidence>
<keyword evidence="5 8" id="KW-0812">Transmembrane</keyword>
<evidence type="ECO:0000256" key="8">
    <source>
        <dbReference type="SAM" id="Phobius"/>
    </source>
</evidence>
<dbReference type="eggNOG" id="COG0679">
    <property type="taxonomic scope" value="Bacteria"/>
</dbReference>
<keyword evidence="3" id="KW-0813">Transport</keyword>
<gene>
    <name evidence="9" type="ordered locus">Fraau_0529</name>
</gene>
<feature type="transmembrane region" description="Helical" evidence="8">
    <location>
        <begin position="57"/>
        <end position="78"/>
    </location>
</feature>
<dbReference type="InterPro" id="IPR038770">
    <property type="entry name" value="Na+/solute_symporter_sf"/>
</dbReference>
<evidence type="ECO:0000256" key="1">
    <source>
        <dbReference type="ARBA" id="ARBA00004651"/>
    </source>
</evidence>
<reference evidence="9" key="1">
    <citation type="submission" date="2012-02" db="EMBL/GenBank/DDBJ databases">
        <title>The complete genome of Frateuria aurantia DSM 6220.</title>
        <authorList>
            <consortium name="US DOE Joint Genome Institute (JGI-PGF)"/>
            <person name="Lucas S."/>
            <person name="Copeland A."/>
            <person name="Lapidus A."/>
            <person name="Glavina del Rio T."/>
            <person name="Dalin E."/>
            <person name="Tice H."/>
            <person name="Bruce D."/>
            <person name="Goodwin L."/>
            <person name="Pitluck S."/>
            <person name="Peters L."/>
            <person name="Ovchinnikova G."/>
            <person name="Teshima H."/>
            <person name="Kyrpides N."/>
            <person name="Mavromatis K."/>
            <person name="Ivanova N."/>
            <person name="Brettin T."/>
            <person name="Detter J.C."/>
            <person name="Han C."/>
            <person name="Larimer F."/>
            <person name="Land M."/>
            <person name="Hauser L."/>
            <person name="Markowitz V."/>
            <person name="Cheng J.-F."/>
            <person name="Hugenholtz P."/>
            <person name="Woyke T."/>
            <person name="Wu D."/>
            <person name="Brambilla E."/>
            <person name="Klenk H.-P."/>
            <person name="Eisen J.A."/>
        </authorList>
    </citation>
    <scope>NUCLEOTIDE SEQUENCE</scope>
    <source>
        <strain evidence="9">DSM 6220</strain>
    </source>
</reference>
<keyword evidence="7 8" id="KW-0472">Membrane</keyword>
<accession>H8L4T8</accession>
<evidence type="ECO:0000256" key="3">
    <source>
        <dbReference type="ARBA" id="ARBA00022448"/>
    </source>
</evidence>
<dbReference type="PANTHER" id="PTHR36838">
    <property type="entry name" value="AUXIN EFFLUX CARRIER FAMILY PROTEIN"/>
    <property type="match status" value="1"/>
</dbReference>
<keyword evidence="6 8" id="KW-1133">Transmembrane helix</keyword>
<dbReference type="Pfam" id="PF03547">
    <property type="entry name" value="Mem_trans"/>
    <property type="match status" value="1"/>
</dbReference>
<comment type="similarity">
    <text evidence="2">Belongs to the auxin efflux carrier (TC 2.A.69) family.</text>
</comment>
<comment type="subcellular location">
    <subcellularLocation>
        <location evidence="1">Cell membrane</location>
        <topology evidence="1">Multi-pass membrane protein</topology>
    </subcellularLocation>
</comment>
<evidence type="ECO:0000256" key="2">
    <source>
        <dbReference type="ARBA" id="ARBA00010145"/>
    </source>
</evidence>
<evidence type="ECO:0000256" key="6">
    <source>
        <dbReference type="ARBA" id="ARBA00022989"/>
    </source>
</evidence>
<dbReference type="EMBL" id="CP003350">
    <property type="protein sequence ID" value="AFC85011.1"/>
    <property type="molecule type" value="Genomic_DNA"/>
</dbReference>
<organism evidence="9 10">
    <name type="scientific">Frateuria aurantia (strain ATCC 33424 / DSM 6220 / KCTC 2777 / LMG 1558 / NBRC 3245 / NCIMB 13370)</name>
    <name type="common">Acetobacter aurantius</name>
    <dbReference type="NCBI Taxonomy" id="767434"/>
    <lineage>
        <taxon>Bacteria</taxon>
        <taxon>Pseudomonadati</taxon>
        <taxon>Pseudomonadota</taxon>
        <taxon>Gammaproteobacteria</taxon>
        <taxon>Lysobacterales</taxon>
        <taxon>Rhodanobacteraceae</taxon>
        <taxon>Frateuria</taxon>
    </lineage>
</organism>
<keyword evidence="10" id="KW-1185">Reference proteome</keyword>
<dbReference type="GO" id="GO:0005886">
    <property type="term" value="C:plasma membrane"/>
    <property type="evidence" value="ECO:0007669"/>
    <property type="project" value="UniProtKB-SubCell"/>
</dbReference>
<dbReference type="InterPro" id="IPR004776">
    <property type="entry name" value="Mem_transp_PIN-like"/>
</dbReference>
<dbReference type="HOGENOM" id="CLU_056175_5_0_6"/>
<dbReference type="KEGG" id="fau:Fraau_0529"/>
<dbReference type="PANTHER" id="PTHR36838:SF1">
    <property type="entry name" value="SLR1864 PROTEIN"/>
    <property type="match status" value="1"/>
</dbReference>
<protein>
    <submittedName>
        <fullName evidence="9">Putative permease</fullName>
    </submittedName>
</protein>
<dbReference type="GO" id="GO:0055085">
    <property type="term" value="P:transmembrane transport"/>
    <property type="evidence" value="ECO:0007669"/>
    <property type="project" value="InterPro"/>
</dbReference>
<dbReference type="AlphaFoldDB" id="H8L4T8"/>
<proteinExistence type="inferred from homology"/>
<keyword evidence="4" id="KW-1003">Cell membrane</keyword>